<dbReference type="EMBL" id="JBHLTQ010000018">
    <property type="protein sequence ID" value="MFC0605902.1"/>
    <property type="molecule type" value="Genomic_DNA"/>
</dbReference>
<dbReference type="InterPro" id="IPR057996">
    <property type="entry name" value="K52_C"/>
</dbReference>
<keyword evidence="4" id="KW-1185">Reference proteome</keyword>
<dbReference type="Pfam" id="PF25692">
    <property type="entry name" value="Phage_depo_C"/>
    <property type="match status" value="1"/>
</dbReference>
<gene>
    <name evidence="3" type="ORF">ACFFGA_15175</name>
</gene>
<proteinExistence type="predicted"/>
<evidence type="ECO:0000259" key="2">
    <source>
        <dbReference type="Pfam" id="PF25692"/>
    </source>
</evidence>
<accession>A0ABV6QC86</accession>
<organism evidence="3 4">
    <name type="scientific">Winogradskyella pulchriflava</name>
    <dbReference type="NCBI Taxonomy" id="1110688"/>
    <lineage>
        <taxon>Bacteria</taxon>
        <taxon>Pseudomonadati</taxon>
        <taxon>Bacteroidota</taxon>
        <taxon>Flavobacteriia</taxon>
        <taxon>Flavobacteriales</taxon>
        <taxon>Flavobacteriaceae</taxon>
        <taxon>Winogradskyella</taxon>
    </lineage>
</organism>
<feature type="coiled-coil region" evidence="1">
    <location>
        <begin position="113"/>
        <end position="144"/>
    </location>
</feature>
<reference evidence="3 4" key="1">
    <citation type="submission" date="2024-09" db="EMBL/GenBank/DDBJ databases">
        <authorList>
            <person name="Sun Q."/>
            <person name="Mori K."/>
        </authorList>
    </citation>
    <scope>NUCLEOTIDE SEQUENCE [LARGE SCALE GENOMIC DNA]</scope>
    <source>
        <strain evidence="3 4">NCAIM B.02481</strain>
    </source>
</reference>
<dbReference type="Proteomes" id="UP001589832">
    <property type="component" value="Unassembled WGS sequence"/>
</dbReference>
<protein>
    <recommendedName>
        <fullName evidence="2">Depolymerase 2 capsule K5-specific C-terminal domain-containing protein</fullName>
    </recommendedName>
</protein>
<keyword evidence="1" id="KW-0175">Coiled coil</keyword>
<sequence>MKNWNVIKANVLAFLGLAAQHDKPLELSAEEKDKLNKFASGGKEPTGDMTKFADIFAEKFNKEIDALADNSEAQQIYADFLAENGIDAAPAAADDTDDAPDAPEVPTADAKSVAEAMKTLVAENKKMAQTNAELAANVEKLKKDPEPDVPEAIITVGSKKMNTVKHSATHLFASGESYDSLDLPWNKNLVDAQKNGVIPTATTVWDKINIDKLNSELGAYARRNSNEIMDLLMDGYDIPEHWSVVSNVQDEYVFASIVSGQITQAFKKAYLPKNDQRFVPVKNKIYDKQIDGQWQSSELKSIEKSWLNMFFNEGSTPYKDSFARYLIGKLLNQARKEDKISIFKGVYSSPDVQPEKAGDFLNAMSGFLKLVSNHRGTDYQPFDTATLTSANTYDVINDVCKNKLPIDVRNTPLKLGLGSDALRWYIDGRELAKGTNTDYGRVTSHVDDMPNIEFVKHPQLEGTGFFYITTEDNIGLMVDRPGEESLITIEKDVRAINFFADYKLGVYFKAFGANVDPNVAVTYEDQIFFSNNVELLTDVYVPVAANDATPSLSEHNALKIGGNNTSATDVTNFDDATAGQYVYIYCDDATNAPTIKHNANIILASGADFTMAKGDKLTLVYTNSKFVEYSRTVASEVALETKVTLAADATTADAADGTWFVTQANTGATAFTNIANAVVGEIYTLEGGSDTDSTTVASSGNFLLSASFTASDGAILKVKYNGSKFVEVSRA</sequence>
<name>A0ABV6QC86_9FLAO</name>
<dbReference type="RefSeq" id="WP_386065318.1">
    <property type="nucleotide sequence ID" value="NZ_JBHLTQ010000018.1"/>
</dbReference>
<comment type="caution">
    <text evidence="3">The sequence shown here is derived from an EMBL/GenBank/DDBJ whole genome shotgun (WGS) entry which is preliminary data.</text>
</comment>
<feature type="domain" description="Depolymerase 2 capsule K5-specific C-terminal" evidence="2">
    <location>
        <begin position="552"/>
        <end position="624"/>
    </location>
</feature>
<evidence type="ECO:0000313" key="4">
    <source>
        <dbReference type="Proteomes" id="UP001589832"/>
    </source>
</evidence>
<evidence type="ECO:0000313" key="3">
    <source>
        <dbReference type="EMBL" id="MFC0605902.1"/>
    </source>
</evidence>
<evidence type="ECO:0000256" key="1">
    <source>
        <dbReference type="SAM" id="Coils"/>
    </source>
</evidence>